<dbReference type="AlphaFoldDB" id="A0AAW1NUT4"/>
<comment type="caution">
    <text evidence="1">The sequence shown here is derived from an EMBL/GenBank/DDBJ whole genome shotgun (WGS) entry which is preliminary data.</text>
</comment>
<proteinExistence type="predicted"/>
<evidence type="ECO:0000313" key="2">
    <source>
        <dbReference type="Proteomes" id="UP001465755"/>
    </source>
</evidence>
<reference evidence="1 2" key="1">
    <citation type="journal article" date="2024" name="Nat. Commun.">
        <title>Phylogenomics reveals the evolutionary origins of lichenization in chlorophyte algae.</title>
        <authorList>
            <person name="Puginier C."/>
            <person name="Libourel C."/>
            <person name="Otte J."/>
            <person name="Skaloud P."/>
            <person name="Haon M."/>
            <person name="Grisel S."/>
            <person name="Petersen M."/>
            <person name="Berrin J.G."/>
            <person name="Delaux P.M."/>
            <person name="Dal Grande F."/>
            <person name="Keller J."/>
        </authorList>
    </citation>
    <scope>NUCLEOTIDE SEQUENCE [LARGE SCALE GENOMIC DNA]</scope>
    <source>
        <strain evidence="1 2">SAG 2036</strain>
    </source>
</reference>
<gene>
    <name evidence="1" type="ORF">WJX73_003540</name>
</gene>
<dbReference type="Proteomes" id="UP001465755">
    <property type="component" value="Unassembled WGS sequence"/>
</dbReference>
<sequence>MPADRTRARCFAWSSTGGAIPMRQCMPITGVSGWHSALPAIWCLPMSRLRMINSKLLPTCAHLAACS</sequence>
<protein>
    <submittedName>
        <fullName evidence="1">Uncharacterized protein</fullName>
    </submittedName>
</protein>
<evidence type="ECO:0000313" key="1">
    <source>
        <dbReference type="EMBL" id="KAK9796670.1"/>
    </source>
</evidence>
<name>A0AAW1NUT4_9CHLO</name>
<organism evidence="1 2">
    <name type="scientific">Symbiochloris irregularis</name>
    <dbReference type="NCBI Taxonomy" id="706552"/>
    <lineage>
        <taxon>Eukaryota</taxon>
        <taxon>Viridiplantae</taxon>
        <taxon>Chlorophyta</taxon>
        <taxon>core chlorophytes</taxon>
        <taxon>Trebouxiophyceae</taxon>
        <taxon>Trebouxiales</taxon>
        <taxon>Trebouxiaceae</taxon>
        <taxon>Symbiochloris</taxon>
    </lineage>
</organism>
<keyword evidence="2" id="KW-1185">Reference proteome</keyword>
<accession>A0AAW1NUT4</accession>
<dbReference type="EMBL" id="JALJOQ010000114">
    <property type="protein sequence ID" value="KAK9796670.1"/>
    <property type="molecule type" value="Genomic_DNA"/>
</dbReference>